<organism evidence="2 3">
    <name type="scientific">Mycena sanguinolenta</name>
    <dbReference type="NCBI Taxonomy" id="230812"/>
    <lineage>
        <taxon>Eukaryota</taxon>
        <taxon>Fungi</taxon>
        <taxon>Dikarya</taxon>
        <taxon>Basidiomycota</taxon>
        <taxon>Agaricomycotina</taxon>
        <taxon>Agaricomycetes</taxon>
        <taxon>Agaricomycetidae</taxon>
        <taxon>Agaricales</taxon>
        <taxon>Marasmiineae</taxon>
        <taxon>Mycenaceae</taxon>
        <taxon>Mycena</taxon>
    </lineage>
</organism>
<feature type="compositionally biased region" description="Gly residues" evidence="1">
    <location>
        <begin position="242"/>
        <end position="264"/>
    </location>
</feature>
<evidence type="ECO:0000313" key="3">
    <source>
        <dbReference type="Proteomes" id="UP000623467"/>
    </source>
</evidence>
<dbReference type="InterPro" id="IPR059179">
    <property type="entry name" value="MLKL-like_MCAfunc"/>
</dbReference>
<dbReference type="CDD" id="cd21037">
    <property type="entry name" value="MLKL_NTD"/>
    <property type="match status" value="1"/>
</dbReference>
<dbReference type="GO" id="GO:0007166">
    <property type="term" value="P:cell surface receptor signaling pathway"/>
    <property type="evidence" value="ECO:0007669"/>
    <property type="project" value="InterPro"/>
</dbReference>
<dbReference type="EMBL" id="JACAZH010000003">
    <property type="protein sequence ID" value="KAF7373279.1"/>
    <property type="molecule type" value="Genomic_DNA"/>
</dbReference>
<accession>A0A8H6Z9S5</accession>
<keyword evidence="3" id="KW-1185">Reference proteome</keyword>
<dbReference type="OrthoDB" id="3069255at2759"/>
<reference evidence="2" key="1">
    <citation type="submission" date="2020-05" db="EMBL/GenBank/DDBJ databases">
        <title>Mycena genomes resolve the evolution of fungal bioluminescence.</title>
        <authorList>
            <person name="Tsai I.J."/>
        </authorList>
    </citation>
    <scope>NUCLEOTIDE SEQUENCE</scope>
    <source>
        <strain evidence="2">160909Yilan</strain>
    </source>
</reference>
<dbReference type="Gene3D" id="1.20.930.20">
    <property type="entry name" value="Adaptor protein Cbl, N-terminal domain"/>
    <property type="match status" value="1"/>
</dbReference>
<protein>
    <submittedName>
        <fullName evidence="2">Uncharacterized protein</fullName>
    </submittedName>
</protein>
<dbReference type="AlphaFoldDB" id="A0A8H6Z9S5"/>
<sequence length="279" mass="29987">MGFFQLLRRLGRSRTSPVVGEPSDALDEEPRRIVDLETTRTATNVLYIELRRLNTISNHIPLAGVIDPLIEITARIKQTSASAQGLVQLAARVERLTTIVARATQDNPDKGRDIVQNLLGNLQKELASITTDLKAASTRGKLDQFFNSVDNASVLHKHNNALAQIIADCTLATVHDVAKSLHELENLKLQKFYGAERPNMLYDVAGNTGISGGNAYIGGGGGEGEGPQLDMNPDERYKFGKISGGTGGTGGNGVERGGKGGTGKGPLIKMRRRFTGKKT</sequence>
<gene>
    <name evidence="2" type="ORF">MSAN_00536900</name>
</gene>
<proteinExistence type="predicted"/>
<dbReference type="InterPro" id="IPR036537">
    <property type="entry name" value="Adaptor_Cbl_N_dom_sf"/>
</dbReference>
<dbReference type="Proteomes" id="UP000623467">
    <property type="component" value="Unassembled WGS sequence"/>
</dbReference>
<feature type="compositionally biased region" description="Basic residues" evidence="1">
    <location>
        <begin position="269"/>
        <end position="279"/>
    </location>
</feature>
<feature type="region of interest" description="Disordered" evidence="1">
    <location>
        <begin position="241"/>
        <end position="279"/>
    </location>
</feature>
<evidence type="ECO:0000256" key="1">
    <source>
        <dbReference type="SAM" id="MobiDB-lite"/>
    </source>
</evidence>
<comment type="caution">
    <text evidence="2">The sequence shown here is derived from an EMBL/GenBank/DDBJ whole genome shotgun (WGS) entry which is preliminary data.</text>
</comment>
<name>A0A8H6Z9S5_9AGAR</name>
<evidence type="ECO:0000313" key="2">
    <source>
        <dbReference type="EMBL" id="KAF7373279.1"/>
    </source>
</evidence>